<dbReference type="InterPro" id="IPR046848">
    <property type="entry name" value="E_motif"/>
</dbReference>
<gene>
    <name evidence="4" type="ORF">O6P43_017448</name>
</gene>
<dbReference type="Proteomes" id="UP001163823">
    <property type="component" value="Chromosome 7"/>
</dbReference>
<dbReference type="GO" id="GO:0003723">
    <property type="term" value="F:RNA binding"/>
    <property type="evidence" value="ECO:0007669"/>
    <property type="project" value="InterPro"/>
</dbReference>
<dbReference type="InterPro" id="IPR002885">
    <property type="entry name" value="PPR_rpt"/>
</dbReference>
<dbReference type="Pfam" id="PF01535">
    <property type="entry name" value="PPR"/>
    <property type="match status" value="10"/>
</dbReference>
<evidence type="ECO:0000313" key="4">
    <source>
        <dbReference type="EMBL" id="KAJ7962183.1"/>
    </source>
</evidence>
<evidence type="ECO:0000313" key="5">
    <source>
        <dbReference type="Proteomes" id="UP001163823"/>
    </source>
</evidence>
<dbReference type="InterPro" id="IPR046960">
    <property type="entry name" value="PPR_At4g14850-like_plant"/>
</dbReference>
<evidence type="ECO:0000256" key="1">
    <source>
        <dbReference type="ARBA" id="ARBA00022737"/>
    </source>
</evidence>
<protein>
    <submittedName>
        <fullName evidence="4">Pentatricopeptide repeat</fullName>
    </submittedName>
</protein>
<organism evidence="4 5">
    <name type="scientific">Quillaja saponaria</name>
    <name type="common">Soap bark tree</name>
    <dbReference type="NCBI Taxonomy" id="32244"/>
    <lineage>
        <taxon>Eukaryota</taxon>
        <taxon>Viridiplantae</taxon>
        <taxon>Streptophyta</taxon>
        <taxon>Embryophyta</taxon>
        <taxon>Tracheophyta</taxon>
        <taxon>Spermatophyta</taxon>
        <taxon>Magnoliopsida</taxon>
        <taxon>eudicotyledons</taxon>
        <taxon>Gunneridae</taxon>
        <taxon>Pentapetalae</taxon>
        <taxon>rosids</taxon>
        <taxon>fabids</taxon>
        <taxon>Fabales</taxon>
        <taxon>Quillajaceae</taxon>
        <taxon>Quillaja</taxon>
    </lineage>
</organism>
<name>A0AAD7LQ71_QUISA</name>
<dbReference type="InterPro" id="IPR011990">
    <property type="entry name" value="TPR-like_helical_dom_sf"/>
</dbReference>
<dbReference type="KEGG" id="qsa:O6P43_017448"/>
<dbReference type="AlphaFoldDB" id="A0AAD7LQ71"/>
<evidence type="ECO:0000256" key="2">
    <source>
        <dbReference type="ARBA" id="ARBA00061659"/>
    </source>
</evidence>
<reference evidence="4" key="1">
    <citation type="journal article" date="2023" name="Science">
        <title>Elucidation of the pathway for biosynthesis of saponin adjuvants from the soapbark tree.</title>
        <authorList>
            <person name="Reed J."/>
            <person name="Orme A."/>
            <person name="El-Demerdash A."/>
            <person name="Owen C."/>
            <person name="Martin L.B.B."/>
            <person name="Misra R.C."/>
            <person name="Kikuchi S."/>
            <person name="Rejzek M."/>
            <person name="Martin A.C."/>
            <person name="Harkess A."/>
            <person name="Leebens-Mack J."/>
            <person name="Louveau T."/>
            <person name="Stephenson M.J."/>
            <person name="Osbourn A."/>
        </authorList>
    </citation>
    <scope>NUCLEOTIDE SEQUENCE</scope>
    <source>
        <strain evidence="4">S10</strain>
    </source>
</reference>
<comment type="similarity">
    <text evidence="2">Belongs to the PPR family. PCMP-E subfamily.</text>
</comment>
<dbReference type="Pfam" id="PF20431">
    <property type="entry name" value="E_motif"/>
    <property type="match status" value="1"/>
</dbReference>
<dbReference type="Gene3D" id="1.25.40.10">
    <property type="entry name" value="Tetratricopeptide repeat domain"/>
    <property type="match status" value="4"/>
</dbReference>
<dbReference type="Pfam" id="PF13041">
    <property type="entry name" value="PPR_2"/>
    <property type="match status" value="1"/>
</dbReference>
<dbReference type="GO" id="GO:0005737">
    <property type="term" value="C:cytoplasm"/>
    <property type="evidence" value="ECO:0007669"/>
    <property type="project" value="UniProtKB-ARBA"/>
</dbReference>
<keyword evidence="1" id="KW-0677">Repeat</keyword>
<feature type="repeat" description="PPR" evidence="3">
    <location>
        <begin position="187"/>
        <end position="221"/>
    </location>
</feature>
<proteinExistence type="inferred from homology"/>
<sequence>MVLCVNSRQPWNSTHPTLFHIQKCKTINDVNQLHARMLTTGFIRNTLVTTKIILSFISSPHAPLVEFARYLFFTHNAFQTRPENEDPFLWNAIVKSYSHGCDPRGSLMVLCLMLENGVGVDKFSLSLVLKACSRLGLVKEGMQIHGLLRKMGIGSDLFLQNCLIGLFLRCGCIQFARQVFDRMPNRDSVSYNSMIDGYVKHGILELARELFDYMPPEERNLISWNSMIGGYVQSKNGMKVAWNLFQKMPQRDLISWNTLIGGCINHGKMEDARALFSKMPRRDLISWATMIDGYAKLGSISVARALFDTMPERDVVACNTMMAGYVHHAIAQLGHIEIGVMIHHYLEDNGYPLDGKLGVALIDMYSKCGSIEDAISIFENIEEKRVDHWNAMIGGLAIHGWGDVAFDFLMEMERLSTTPDDITFIGVLNACGHAGLVKEGLICFELMRRVHKVDPKVQHYGCMVDILGRAGHIEAARKFVEEMPIEPNDVIWRTLLGACKLYEKFNIGETVGKQLIRMDSCSPSSYVLLSNIYAGMGMWNDVKSVRTMMEERNLKKIPGCSWIELGGIVHEFSVQDKSHPQVAGNLFFVK</sequence>
<dbReference type="PROSITE" id="PS51375">
    <property type="entry name" value="PPR"/>
    <property type="match status" value="2"/>
</dbReference>
<dbReference type="PANTHER" id="PTHR47926">
    <property type="entry name" value="PENTATRICOPEPTIDE REPEAT-CONTAINING PROTEIN"/>
    <property type="match status" value="1"/>
</dbReference>
<evidence type="ECO:0000256" key="3">
    <source>
        <dbReference type="PROSITE-ProRule" id="PRU00708"/>
    </source>
</evidence>
<accession>A0AAD7LQ71</accession>
<keyword evidence="5" id="KW-1185">Reference proteome</keyword>
<dbReference type="FunFam" id="1.25.40.10:FF:000277">
    <property type="entry name" value="Pentatricopeptide repeat-containing protein, mitochondrial"/>
    <property type="match status" value="1"/>
</dbReference>
<dbReference type="GO" id="GO:0016556">
    <property type="term" value="P:mRNA modification"/>
    <property type="evidence" value="ECO:0007669"/>
    <property type="project" value="UniProtKB-ARBA"/>
</dbReference>
<comment type="caution">
    <text evidence="4">The sequence shown here is derived from an EMBL/GenBank/DDBJ whole genome shotgun (WGS) entry which is preliminary data.</text>
</comment>
<dbReference type="EMBL" id="JARAOO010000007">
    <property type="protein sequence ID" value="KAJ7962183.1"/>
    <property type="molecule type" value="Genomic_DNA"/>
</dbReference>
<feature type="repeat" description="PPR" evidence="3">
    <location>
        <begin position="252"/>
        <end position="286"/>
    </location>
</feature>
<dbReference type="PANTHER" id="PTHR47926:SF456">
    <property type="entry name" value="PENTATRICOPEPTIDE REPEAT-CONTAINING PROTEIN ELI1, CHLOROPLASTIC"/>
    <property type="match status" value="1"/>
</dbReference>
<dbReference type="NCBIfam" id="TIGR00756">
    <property type="entry name" value="PPR"/>
    <property type="match status" value="3"/>
</dbReference>